<evidence type="ECO:0000256" key="1">
    <source>
        <dbReference type="SAM" id="Coils"/>
    </source>
</evidence>
<keyword evidence="4" id="KW-1185">Reference proteome</keyword>
<keyword evidence="2" id="KW-1133">Transmembrane helix</keyword>
<feature type="coiled-coil region" evidence="1">
    <location>
        <begin position="112"/>
        <end position="146"/>
    </location>
</feature>
<dbReference type="Proteomes" id="UP001216189">
    <property type="component" value="Unassembled WGS sequence"/>
</dbReference>
<proteinExistence type="predicted"/>
<gene>
    <name evidence="3" type="ORF">PUN32_04030</name>
</gene>
<keyword evidence="2" id="KW-0472">Membrane</keyword>
<dbReference type="RefSeq" id="WP_274721889.1">
    <property type="nucleotide sequence ID" value="NZ_JARBFT010000003.1"/>
</dbReference>
<keyword evidence="2" id="KW-0812">Transmembrane</keyword>
<evidence type="ECO:0000313" key="3">
    <source>
        <dbReference type="EMBL" id="MDE1514184.1"/>
    </source>
</evidence>
<organism evidence="3 4">
    <name type="scientific">Vibrio chanodichtyis</name>
    <dbReference type="NCBI Taxonomy" id="3027932"/>
    <lineage>
        <taxon>Bacteria</taxon>
        <taxon>Pseudomonadati</taxon>
        <taxon>Pseudomonadota</taxon>
        <taxon>Gammaproteobacteria</taxon>
        <taxon>Vibrionales</taxon>
        <taxon>Vibrionaceae</taxon>
        <taxon>Vibrio</taxon>
    </lineage>
</organism>
<reference evidence="3 4" key="1">
    <citation type="submission" date="2023-02" db="EMBL/GenBank/DDBJ databases">
        <title>Vibrio intestini sp. nov., a close relative of Vibrio cholerae isolated from the intestine of Healthy Culter dabryi.</title>
        <authorList>
            <person name="Wu N."/>
        </authorList>
    </citation>
    <scope>NUCLEOTIDE SEQUENCE [LARGE SCALE GENOMIC DNA]</scope>
    <source>
        <strain evidence="3 4">DSL-7</strain>
    </source>
</reference>
<evidence type="ECO:0000313" key="4">
    <source>
        <dbReference type="Proteomes" id="UP001216189"/>
    </source>
</evidence>
<name>A0ABT5V0V0_9VIBR</name>
<evidence type="ECO:0000256" key="2">
    <source>
        <dbReference type="SAM" id="Phobius"/>
    </source>
</evidence>
<keyword evidence="1" id="KW-0175">Coiled coil</keyword>
<protein>
    <submittedName>
        <fullName evidence="3">Chromosome partitioning protein ParA</fullName>
    </submittedName>
</protein>
<dbReference type="EMBL" id="JARBFT010000003">
    <property type="protein sequence ID" value="MDE1514184.1"/>
    <property type="molecule type" value="Genomic_DNA"/>
</dbReference>
<feature type="transmembrane region" description="Helical" evidence="2">
    <location>
        <begin position="24"/>
        <end position="45"/>
    </location>
</feature>
<accession>A0ABT5V0V0</accession>
<comment type="caution">
    <text evidence="3">The sequence shown here is derived from an EMBL/GenBank/DDBJ whole genome shotgun (WGS) entry which is preliminary data.</text>
</comment>
<sequence>MNKHDEFDDNDEVVVIERRDKQSYLYIAIAAVLGMAIGGLIGSSITTNRWEASYQALQMQWEQLKSVNSEVAKAAQASEQNQAQAWQLQMDQALAKQKEQWQAELVQRDKYVAELEKHNLDLEQQLGEQKIALERANTQNNQLHRQADMQATVFERSRELFQRELKIKQELTGLQQERDSLAPKIKALKTECDIYLEGKSWDATSDSCDKQDEANSRISQIDQMIRVHQMDLEQIKSLSSEIGL</sequence>